<protein>
    <submittedName>
        <fullName evidence="1">Uncharacterized protein</fullName>
    </submittedName>
</protein>
<proteinExistence type="predicted"/>
<dbReference type="AlphaFoldDB" id="Q3L9J8"/>
<dbReference type="Proteomes" id="UP000002204">
    <property type="component" value="Plasmid pREL1"/>
</dbReference>
<gene>
    <name evidence="1" type="ordered locus">RER_pREL1-01720</name>
</gene>
<reference evidence="1 2" key="2">
    <citation type="journal article" date="2006" name="Environ. Microbiol.">
        <title>Sequence analysis of three plasmids harboured in Rhodococcus erythropolis strain PR4.</title>
        <authorList>
            <person name="Sekine M."/>
            <person name="Tanikawa S."/>
            <person name="Omata S."/>
            <person name="Saito M."/>
            <person name="Fujisawa T."/>
            <person name="Tsukatani N."/>
            <person name="Tajima T."/>
            <person name="Sekigawa T."/>
            <person name="Kosugi H."/>
            <person name="Matsuo Y."/>
            <person name="Nishiko R."/>
            <person name="Imamura K."/>
            <person name="Ito M."/>
            <person name="Narita H."/>
            <person name="Tago S."/>
            <person name="Fujita N."/>
            <person name="Harayama S."/>
        </authorList>
    </citation>
    <scope>NUCLEOTIDE SEQUENCE [LARGE SCALE GENOMIC DNA]</scope>
    <source>
        <strain evidence="2">PR4 / NBRC 100887</strain>
        <plasmid evidence="1 2">pREL1</plasmid>
    </source>
</reference>
<reference evidence="2" key="1">
    <citation type="submission" date="2005-03" db="EMBL/GenBank/DDBJ databases">
        <title>Comparison of the complete genome sequences of Rhodococcus erythropolis PR4 and Rhodococcus opacus B4.</title>
        <authorList>
            <person name="Takarada H."/>
            <person name="Sekine M."/>
            <person name="Hosoyama A."/>
            <person name="Yamada R."/>
            <person name="Fujisawa T."/>
            <person name="Omata S."/>
            <person name="Shimizu A."/>
            <person name="Tsukatani N."/>
            <person name="Tanikawa S."/>
            <person name="Fujita N."/>
            <person name="Harayama S."/>
        </authorList>
    </citation>
    <scope>NUCLEOTIDE SEQUENCE [LARGE SCALE GENOMIC DNA]</scope>
    <source>
        <strain evidence="2">PR4 / NBRC 100887</strain>
        <plasmid evidence="2">pREL1</plasmid>
    </source>
</reference>
<evidence type="ECO:0000313" key="2">
    <source>
        <dbReference type="Proteomes" id="UP000002204"/>
    </source>
</evidence>
<keyword evidence="1" id="KW-0614">Plasmid</keyword>
<dbReference type="EMBL" id="AP008931">
    <property type="protein sequence ID" value="BAE46115.1"/>
    <property type="molecule type" value="Genomic_DNA"/>
</dbReference>
<evidence type="ECO:0000313" key="1">
    <source>
        <dbReference type="EMBL" id="BAE46115.1"/>
    </source>
</evidence>
<dbReference type="HOGENOM" id="CLU_3103198_0_0_11"/>
<name>Q3L9J8_RHOE4</name>
<accession>Q3L9J8</accession>
<sequence length="51" mass="5334">MSRICDSSVLPAQGTHHACFPPAVDAATASTVSIPSQTRARYSIFVVSDIA</sequence>
<organism evidence="1 2">
    <name type="scientific">Rhodococcus erythropolis (strain PR4 / NBRC 100887)</name>
    <dbReference type="NCBI Taxonomy" id="234621"/>
    <lineage>
        <taxon>Bacteria</taxon>
        <taxon>Bacillati</taxon>
        <taxon>Actinomycetota</taxon>
        <taxon>Actinomycetes</taxon>
        <taxon>Mycobacteriales</taxon>
        <taxon>Nocardiaceae</taxon>
        <taxon>Rhodococcus</taxon>
        <taxon>Rhodococcus erythropolis group</taxon>
    </lineage>
</organism>
<dbReference type="KEGG" id="rer:RER_pREL1-01720"/>
<geneLocation type="plasmid" evidence="1 2">
    <name>pREL1</name>
</geneLocation>